<protein>
    <submittedName>
        <fullName evidence="1">Uncharacterized protein</fullName>
    </submittedName>
</protein>
<evidence type="ECO:0000313" key="2">
    <source>
        <dbReference type="Proteomes" id="UP000292362"/>
    </source>
</evidence>
<organism evidence="1 2">
    <name type="scientific">Hamiltosporidium tvaerminnensis</name>
    <dbReference type="NCBI Taxonomy" id="1176355"/>
    <lineage>
        <taxon>Eukaryota</taxon>
        <taxon>Fungi</taxon>
        <taxon>Fungi incertae sedis</taxon>
        <taxon>Microsporidia</taxon>
        <taxon>Dubosqiidae</taxon>
        <taxon>Hamiltosporidium</taxon>
    </lineage>
</organism>
<gene>
    <name evidence="1" type="ORF">CWI37_0221p0030</name>
</gene>
<dbReference type="AlphaFoldDB" id="A0A4Q9L8E0"/>
<dbReference type="VEuPathDB" id="MicrosporidiaDB:CWI37_0221p0030"/>
<dbReference type="EMBL" id="PITJ01000221">
    <property type="protein sequence ID" value="TBU03854.1"/>
    <property type="molecule type" value="Genomic_DNA"/>
</dbReference>
<proteinExistence type="predicted"/>
<sequence length="289" mass="34194">MKKICLYELGSTHISFKNLLLVISNHLERIELFSSKINIEMLNFLNQKDILVSLKSIYFSSPINKISECAFTGFNNNLEVSFSKNLNDFIVLKPEHENMTLFGIFHTIFNKNFRKNIILSENFEYSFDSNESNVNIDLDSFKNDEMVKLFYIVSNNNIYIEKTIYFVNECNEKDSFILIYNGIKKSDFEFFKPWDRPIQSIRIYGCFLETDDLFQIIRFKSLKTMHIENSILINNLKEPIFHDNNIETVFFKSNIIYNLDLFFSFLDSFKLNTRFKLDIKQNSSIGLEN</sequence>
<dbReference type="Proteomes" id="UP000292362">
    <property type="component" value="Unassembled WGS sequence"/>
</dbReference>
<reference evidence="1 2" key="1">
    <citation type="submission" date="2017-12" db="EMBL/GenBank/DDBJ databases">
        <authorList>
            <person name="Pombert J.-F."/>
            <person name="Haag K.L."/>
            <person name="Ebert D."/>
        </authorList>
    </citation>
    <scope>NUCLEOTIDE SEQUENCE [LARGE SCALE GENOMIC DNA]</scope>
    <source>
        <strain evidence="1">FI-OER-3-3</strain>
    </source>
</reference>
<accession>A0A4Q9L8E0</accession>
<name>A0A4Q9L8E0_9MICR</name>
<evidence type="ECO:0000313" key="1">
    <source>
        <dbReference type="EMBL" id="TBU03854.1"/>
    </source>
</evidence>
<comment type="caution">
    <text evidence="1">The sequence shown here is derived from an EMBL/GenBank/DDBJ whole genome shotgun (WGS) entry which is preliminary data.</text>
</comment>